<evidence type="ECO:0000313" key="1">
    <source>
        <dbReference type="EMBL" id="KAL3524787.1"/>
    </source>
</evidence>
<dbReference type="EMBL" id="JBJUIK010000006">
    <property type="protein sequence ID" value="KAL3524787.1"/>
    <property type="molecule type" value="Genomic_DNA"/>
</dbReference>
<comment type="caution">
    <text evidence="1">The sequence shown here is derived from an EMBL/GenBank/DDBJ whole genome shotgun (WGS) entry which is preliminary data.</text>
</comment>
<dbReference type="Proteomes" id="UP001630127">
    <property type="component" value="Unassembled WGS sequence"/>
</dbReference>
<dbReference type="AlphaFoldDB" id="A0ABD2ZZD1"/>
<gene>
    <name evidence="1" type="ORF">ACH5RR_013159</name>
</gene>
<protein>
    <submittedName>
        <fullName evidence="1">Uncharacterized protein</fullName>
    </submittedName>
</protein>
<proteinExistence type="predicted"/>
<sequence>MNIDFSGMETVKWVGNSDVCAISRRQRIIRRAKLSNLSSVTPKSLVTPAPIRPPRKLLPLEMDIRAAKSAATMASGHILAANTTTGVKEA</sequence>
<evidence type="ECO:0000313" key="2">
    <source>
        <dbReference type="Proteomes" id="UP001630127"/>
    </source>
</evidence>
<organism evidence="1 2">
    <name type="scientific">Cinchona calisaya</name>
    <dbReference type="NCBI Taxonomy" id="153742"/>
    <lineage>
        <taxon>Eukaryota</taxon>
        <taxon>Viridiplantae</taxon>
        <taxon>Streptophyta</taxon>
        <taxon>Embryophyta</taxon>
        <taxon>Tracheophyta</taxon>
        <taxon>Spermatophyta</taxon>
        <taxon>Magnoliopsida</taxon>
        <taxon>eudicotyledons</taxon>
        <taxon>Gunneridae</taxon>
        <taxon>Pentapetalae</taxon>
        <taxon>asterids</taxon>
        <taxon>lamiids</taxon>
        <taxon>Gentianales</taxon>
        <taxon>Rubiaceae</taxon>
        <taxon>Cinchonoideae</taxon>
        <taxon>Cinchoneae</taxon>
        <taxon>Cinchona</taxon>
    </lineage>
</organism>
<keyword evidence="2" id="KW-1185">Reference proteome</keyword>
<accession>A0ABD2ZZD1</accession>
<name>A0ABD2ZZD1_9GENT</name>
<reference evidence="1 2" key="1">
    <citation type="submission" date="2024-11" db="EMBL/GenBank/DDBJ databases">
        <title>A near-complete genome assembly of Cinchona calisaya.</title>
        <authorList>
            <person name="Lian D.C."/>
            <person name="Zhao X.W."/>
            <person name="Wei L."/>
        </authorList>
    </citation>
    <scope>NUCLEOTIDE SEQUENCE [LARGE SCALE GENOMIC DNA]</scope>
    <source>
        <tissue evidence="1">Nenye</tissue>
    </source>
</reference>